<gene>
    <name evidence="2" type="ORF">MNBD_DELTA04-1618</name>
</gene>
<accession>A0A3B0UU51</accession>
<dbReference type="Pfam" id="PF00675">
    <property type="entry name" value="Peptidase_M16"/>
    <property type="match status" value="1"/>
</dbReference>
<dbReference type="InterPro" id="IPR011765">
    <property type="entry name" value="Pept_M16_N"/>
</dbReference>
<evidence type="ECO:0000313" key="2">
    <source>
        <dbReference type="EMBL" id="VAW34685.1"/>
    </source>
</evidence>
<name>A0A3B0UU51_9ZZZZ</name>
<dbReference type="PANTHER" id="PTHR43016">
    <property type="entry name" value="PRESEQUENCE PROTEASE"/>
    <property type="match status" value="1"/>
</dbReference>
<dbReference type="PANTHER" id="PTHR43016:SF13">
    <property type="entry name" value="PRESEQUENCE PROTEASE, MITOCHONDRIAL"/>
    <property type="match status" value="1"/>
</dbReference>
<dbReference type="GO" id="GO:0046872">
    <property type="term" value="F:metal ion binding"/>
    <property type="evidence" value="ECO:0007669"/>
    <property type="project" value="InterPro"/>
</dbReference>
<dbReference type="InterPro" id="IPR055130">
    <property type="entry name" value="PreP_C"/>
</dbReference>
<dbReference type="SMART" id="SM01264">
    <property type="entry name" value="M16C_associated"/>
    <property type="match status" value="1"/>
</dbReference>
<proteinExistence type="predicted"/>
<organism evidence="2">
    <name type="scientific">hydrothermal vent metagenome</name>
    <dbReference type="NCBI Taxonomy" id="652676"/>
    <lineage>
        <taxon>unclassified sequences</taxon>
        <taxon>metagenomes</taxon>
        <taxon>ecological metagenomes</taxon>
    </lineage>
</organism>
<dbReference type="EMBL" id="UOEY01000008">
    <property type="protein sequence ID" value="VAW34685.1"/>
    <property type="molecule type" value="Genomic_DNA"/>
</dbReference>
<dbReference type="Pfam" id="PF05193">
    <property type="entry name" value="Peptidase_M16_C"/>
    <property type="match status" value="1"/>
</dbReference>
<dbReference type="Gene3D" id="3.30.830.10">
    <property type="entry name" value="Metalloenzyme, LuxS/M16 peptidase-like"/>
    <property type="match status" value="4"/>
</dbReference>
<dbReference type="InterPro" id="IPR011249">
    <property type="entry name" value="Metalloenz_LuxS/M16"/>
</dbReference>
<dbReference type="InterPro" id="IPR007863">
    <property type="entry name" value="Peptidase_M16_C"/>
</dbReference>
<dbReference type="SUPFAM" id="SSF63411">
    <property type="entry name" value="LuxS/MPP-like metallohydrolase"/>
    <property type="match status" value="4"/>
</dbReference>
<protein>
    <submittedName>
        <fullName evidence="2">Predicted insulinase-like Zn-dependent peptidase DVU0941</fullName>
    </submittedName>
</protein>
<dbReference type="Pfam" id="PF22516">
    <property type="entry name" value="PreP_C"/>
    <property type="match status" value="1"/>
</dbReference>
<dbReference type="GO" id="GO:0016485">
    <property type="term" value="P:protein processing"/>
    <property type="evidence" value="ECO:0007669"/>
    <property type="project" value="TreeGrafter"/>
</dbReference>
<dbReference type="InterPro" id="IPR013578">
    <property type="entry name" value="Peptidase_M16C_assoc"/>
</dbReference>
<dbReference type="Pfam" id="PF08367">
    <property type="entry name" value="M16C_assoc"/>
    <property type="match status" value="1"/>
</dbReference>
<dbReference type="GO" id="GO:0004222">
    <property type="term" value="F:metalloendopeptidase activity"/>
    <property type="evidence" value="ECO:0007669"/>
    <property type="project" value="TreeGrafter"/>
</dbReference>
<sequence>MTDIEIGSTCNGFVLQRRETIPEIDSTVYLFTHARLGTPALAIKNSDPNKTFCLAFQTVPEDSTGVAHILEHSVLMGSHKYPVKDVFGEINKGGLMTFLNAMTGSDTTWYPFATRNLKEYFNIMDVYCDVTLHPLLLPTTFEQEGWHYHKESDDQPLQYRGVVFNEMKGAFSDPIRAIFHNIFRGLMPGSTYAHESGGDPRNIPDLTYEQFVDFHRRHYHPANATLFFYGDAKLEDELAFVQNNFLRHFAKTGEKARIIQGRDITGPVVIEDTYGIQPGSAIDGKTFLAVGSTVGTVLDRRRNAAFQVIANILYNSDASPLKNAIIDAGLGKDFGGLFLTDSCFKTIIMTYLIGSDPDSLESFRKIYQQTLAAMVASGLDHDLVLSELNKYEFSVREEMIKAQRGLDLISKALPALKYETDPFEALRMEELFKDIRARALDGDYFEQLIEKYLLANPATVEIILRPDPDKMTRTMQEEQKRLAAFEQQLDDQGRKELIRRTRELMELQQRPNDEKTLSLLPRLKLADLQRRIDFHKVRVEELKGRPFLINDLPTNSVSYIDFGLDCSGLTADLLPYLNLFGTIVTEIGTDARDYMRFATELGINTGGFTHSFNTYTHMEARETCRPVLWLHLKALSSYQERALSLVGEVFSDVSFSNRQHIKEIVLREFAWAEHSVQSEGYGLASCRVFSHLSPAAKYNEYVNGATAYQVLKNLAQNYDRLEEHFLGALQELRRLLFRRNGLILGMTAPRKDIDSFRNNGSAVIDSLNDAEVEPVAPQFQNFPQHQGFCTSAEVVFNVQGCHLFADPDSYNGHFEVLKTWISRDYLWNSVRQEGGAYGCFIQFNQITGNLALVSYRDPQIGKTFAAYNALGRRVEGLDLSDKVMEQLIIGTYGGFDPHQGPAAKGATARNEYLSGITPEFKQKQLDEILDSTVTDMRRFAPLFAALRDRGYRATIGNGEKIRAEKDLFTDIMDI</sequence>
<evidence type="ECO:0000259" key="1">
    <source>
        <dbReference type="SMART" id="SM01264"/>
    </source>
</evidence>
<reference evidence="2" key="1">
    <citation type="submission" date="2018-06" db="EMBL/GenBank/DDBJ databases">
        <authorList>
            <person name="Zhirakovskaya E."/>
        </authorList>
    </citation>
    <scope>NUCLEOTIDE SEQUENCE</scope>
</reference>
<feature type="domain" description="Peptidase M16C associated" evidence="1">
    <location>
        <begin position="464"/>
        <end position="714"/>
    </location>
</feature>
<dbReference type="AlphaFoldDB" id="A0A3B0UU51"/>